<feature type="domain" description="TcaA 4th" evidence="4">
    <location>
        <begin position="250"/>
        <end position="318"/>
    </location>
</feature>
<dbReference type="PANTHER" id="PTHR40038:SF1">
    <property type="entry name" value="MEMBRANE-ASSOCIATED PROTEIN TCAA"/>
    <property type="match status" value="1"/>
</dbReference>
<dbReference type="Proteomes" id="UP000618943">
    <property type="component" value="Unassembled WGS sequence"/>
</dbReference>
<evidence type="ECO:0000313" key="6">
    <source>
        <dbReference type="EMBL" id="MBK3497435.1"/>
    </source>
</evidence>
<keyword evidence="7" id="KW-1185">Reference proteome</keyword>
<dbReference type="SUPFAM" id="SSF54427">
    <property type="entry name" value="NTF2-like"/>
    <property type="match status" value="1"/>
</dbReference>
<dbReference type="EMBL" id="JAEOAH010000080">
    <property type="protein sequence ID" value="MBK3497435.1"/>
    <property type="molecule type" value="Genomic_DNA"/>
</dbReference>
<feature type="domain" description="YvbJ-like NTF2-like" evidence="5">
    <location>
        <begin position="333"/>
        <end position="442"/>
    </location>
</feature>
<accession>A0ABS1HDB6</accession>
<dbReference type="Pfam" id="PF22820">
    <property type="entry name" value="TcaA_3rd_4th"/>
    <property type="match status" value="1"/>
</dbReference>
<evidence type="ECO:0000259" key="4">
    <source>
        <dbReference type="Pfam" id="PF22820"/>
    </source>
</evidence>
<dbReference type="InterPro" id="IPR056902">
    <property type="entry name" value="NTF2_YvbJ"/>
</dbReference>
<dbReference type="InterPro" id="IPR026870">
    <property type="entry name" value="Zinc_ribbon_dom"/>
</dbReference>
<keyword evidence="1" id="KW-0472">Membrane</keyword>
<proteinExistence type="predicted"/>
<keyword evidence="1" id="KW-1133">Transmembrane helix</keyword>
<dbReference type="InterPro" id="IPR054528">
    <property type="entry name" value="TcaA_5th"/>
</dbReference>
<gene>
    <name evidence="6" type="ORF">JFL43_22025</name>
</gene>
<dbReference type="Pfam" id="PF13240">
    <property type="entry name" value="Zn_Ribbon_1"/>
    <property type="match status" value="1"/>
</dbReference>
<dbReference type="InterPro" id="IPR032710">
    <property type="entry name" value="NTF2-like_dom_sf"/>
</dbReference>
<name>A0ABS1HDB6_9BACL</name>
<evidence type="ECO:0000259" key="3">
    <source>
        <dbReference type="Pfam" id="PF22819"/>
    </source>
</evidence>
<sequence>MSQFCQECGSALIEGDVVCMNCGTKLHKATQSAANKATSNFESSQPIEPQVPKQPLSKKQKALYGTIGSIVILLISFIMWGNNFYSAASVQERLLKAVKENDTKSIKKLVVHNNGTVIVNAEAKALALLEKEEGIQIIQDYMNIIPDGSILGIVKKNKVTFENKYAEFEGMRDGLTFTFNGEIITTDAEKEDRVRFGPMLPGKYAVEVELDNQYGKAKDKFSIYIDPRGNDSFDLANETKTVETKFYVPSLTSKLMKNTAILLNKERIPVDEEGYTKKIGPLLIGNNQKVQVVSTFPWGKVTSNSQLIENDEENELEISYLSDDLAENLVADLATFEEQRFQAYAKKDISLIKNLSPQYRKTLEEYVDDEYLFAGKFNHLGIDKRAVYISTDEDGQALLTVTGQVDQEKTWYKMGYDQELEQITPIMQYKVKYNKSKWIIVHSEEGYAGDFEVTNEVDGSKKLYSAKDALTSTARNKVKNNVVDEMKPELENFLNSYLNAGIEAINERDISYSENYYDESGPTLKKDIAYIDYLEKKKITEEIISMTLDDVEYVNDKEVVVSTTEYFTIYTDGEPRDRKYKSNRRLTKVDGNWKVHELIKTTEID</sequence>
<evidence type="ECO:0000256" key="1">
    <source>
        <dbReference type="SAM" id="Phobius"/>
    </source>
</evidence>
<dbReference type="Pfam" id="PF22819">
    <property type="entry name" value="TcaA_5th"/>
    <property type="match status" value="1"/>
</dbReference>
<evidence type="ECO:0000259" key="5">
    <source>
        <dbReference type="Pfam" id="PF25155"/>
    </source>
</evidence>
<reference evidence="6 7" key="1">
    <citation type="submission" date="2020-12" db="EMBL/GenBank/DDBJ databases">
        <title>YIM B01967 draft genome.</title>
        <authorList>
            <person name="Yan X."/>
        </authorList>
    </citation>
    <scope>NUCLEOTIDE SEQUENCE [LARGE SCALE GENOMIC DNA]</scope>
    <source>
        <strain evidence="6 7">YIM B01967</strain>
    </source>
</reference>
<evidence type="ECO:0008006" key="8">
    <source>
        <dbReference type="Google" id="ProtNLM"/>
    </source>
</evidence>
<dbReference type="PANTHER" id="PTHR40038">
    <property type="entry name" value="MEMBRANE-ASSOCIATED PROTEIN TCAA"/>
    <property type="match status" value="1"/>
</dbReference>
<comment type="caution">
    <text evidence="6">The sequence shown here is derived from an EMBL/GenBank/DDBJ whole genome shotgun (WGS) entry which is preliminary data.</text>
</comment>
<evidence type="ECO:0000259" key="2">
    <source>
        <dbReference type="Pfam" id="PF13240"/>
    </source>
</evidence>
<protein>
    <recommendedName>
        <fullName evidence="8">Zinc-ribbon domain-containing protein</fullName>
    </recommendedName>
</protein>
<feature type="domain" description="TcaA protein NTF2-like" evidence="3">
    <location>
        <begin position="488"/>
        <end position="598"/>
    </location>
</feature>
<dbReference type="InterPro" id="IPR054530">
    <property type="entry name" value="TcaA_4th"/>
</dbReference>
<dbReference type="Pfam" id="PF25155">
    <property type="entry name" value="NTF2_YvbJ"/>
    <property type="match status" value="1"/>
</dbReference>
<keyword evidence="1" id="KW-0812">Transmembrane</keyword>
<feature type="domain" description="Zinc-ribbon" evidence="2">
    <location>
        <begin position="4"/>
        <end position="26"/>
    </location>
</feature>
<organism evidence="6 7">
    <name type="scientific">Viridibacillus soli</name>
    <dbReference type="NCBI Taxonomy" id="2798301"/>
    <lineage>
        <taxon>Bacteria</taxon>
        <taxon>Bacillati</taxon>
        <taxon>Bacillota</taxon>
        <taxon>Bacilli</taxon>
        <taxon>Bacillales</taxon>
        <taxon>Caryophanaceae</taxon>
        <taxon>Viridibacillus</taxon>
    </lineage>
</organism>
<feature type="transmembrane region" description="Helical" evidence="1">
    <location>
        <begin position="62"/>
        <end position="81"/>
    </location>
</feature>
<evidence type="ECO:0000313" key="7">
    <source>
        <dbReference type="Proteomes" id="UP000618943"/>
    </source>
</evidence>
<dbReference type="RefSeq" id="WP_200750703.1">
    <property type="nucleotide sequence ID" value="NZ_JAEOAH010000080.1"/>
</dbReference>